<dbReference type="RefSeq" id="XP_043138918.1">
    <property type="nucleotide sequence ID" value="XM_043281439.1"/>
</dbReference>
<dbReference type="Proteomes" id="UP000637239">
    <property type="component" value="Chromosome 6"/>
</dbReference>
<gene>
    <name evidence="1" type="ORF">ACHE_60282A</name>
</gene>
<proteinExistence type="predicted"/>
<sequence length="187" mass="21474">MASSINSTSVPPGMLPHDPSVAACNVTRGLFDLDSNLSAFRITEPPCRFRFHGITYRIRVSAHVFSWLDDNNNETADSPKPRLLLLQRALCDTQPGCWETWRRFKGREWHEWVGLPYIIEVSKRATSQDVPQPVMEWEDAIRLNPEEHQAFTWATEDEVRSGKYKMFGNHKEAILEAFATVTQNRSV</sequence>
<keyword evidence="2" id="KW-1185">Reference proteome</keyword>
<dbReference type="AlphaFoldDB" id="A0A7R7ZR60"/>
<organism evidence="1 2">
    <name type="scientific">Aspergillus chevalieri</name>
    <name type="common">Eurotium chevalieri</name>
    <dbReference type="NCBI Taxonomy" id="182096"/>
    <lineage>
        <taxon>Eukaryota</taxon>
        <taxon>Fungi</taxon>
        <taxon>Dikarya</taxon>
        <taxon>Ascomycota</taxon>
        <taxon>Pezizomycotina</taxon>
        <taxon>Eurotiomycetes</taxon>
        <taxon>Eurotiomycetidae</taxon>
        <taxon>Eurotiales</taxon>
        <taxon>Aspergillaceae</taxon>
        <taxon>Aspergillus</taxon>
        <taxon>Aspergillus subgen. Aspergillus</taxon>
    </lineage>
</organism>
<dbReference type="GeneID" id="66984754"/>
<name>A0A7R7ZR60_ASPCH</name>
<dbReference type="KEGG" id="ache:ACHE_60282A"/>
<protein>
    <recommendedName>
        <fullName evidence="3">Nudix hydrolase domain-containing protein</fullName>
    </recommendedName>
</protein>
<evidence type="ECO:0008006" key="3">
    <source>
        <dbReference type="Google" id="ProtNLM"/>
    </source>
</evidence>
<evidence type="ECO:0000313" key="2">
    <source>
        <dbReference type="Proteomes" id="UP000637239"/>
    </source>
</evidence>
<evidence type="ECO:0000313" key="1">
    <source>
        <dbReference type="EMBL" id="BCR90396.1"/>
    </source>
</evidence>
<reference evidence="1" key="2">
    <citation type="submission" date="2021-02" db="EMBL/GenBank/DDBJ databases">
        <title>Aspergillus chevalieri M1 genome sequence.</title>
        <authorList>
            <person name="Kadooka C."/>
            <person name="Mori K."/>
            <person name="Futagami T."/>
        </authorList>
    </citation>
    <scope>NUCLEOTIDE SEQUENCE</scope>
    <source>
        <strain evidence="1">M1</strain>
    </source>
</reference>
<dbReference type="EMBL" id="AP024421">
    <property type="protein sequence ID" value="BCR90396.1"/>
    <property type="molecule type" value="Genomic_DNA"/>
</dbReference>
<reference evidence="1" key="1">
    <citation type="submission" date="2021-01" db="EMBL/GenBank/DDBJ databases">
        <authorList>
            <consortium name="Aspergillus chevalieri M1 genome sequencing consortium"/>
            <person name="Kazuki M."/>
            <person name="Futagami T."/>
        </authorList>
    </citation>
    <scope>NUCLEOTIDE SEQUENCE</scope>
    <source>
        <strain evidence="1">M1</strain>
    </source>
</reference>
<accession>A0A7R7ZR60</accession>